<dbReference type="VEuPathDB" id="FungiDB:An02g08580"/>
<feature type="compositionally biased region" description="Low complexity" evidence="1">
    <location>
        <begin position="112"/>
        <end position="126"/>
    </location>
</feature>
<evidence type="ECO:0000256" key="1">
    <source>
        <dbReference type="SAM" id="MobiDB-lite"/>
    </source>
</evidence>
<evidence type="ECO:0000313" key="2">
    <source>
        <dbReference type="EMBL" id="GAQ36650.1"/>
    </source>
</evidence>
<reference evidence="3" key="1">
    <citation type="journal article" date="2016" name="Genome Announc.">
        <title>Draft genome sequence of Aspergillus niger strain An76.</title>
        <authorList>
            <person name="Gong W."/>
            <person name="Cheng Z."/>
            <person name="Zhang H."/>
            <person name="Liu L."/>
            <person name="Gao P."/>
            <person name="Wang L."/>
        </authorList>
    </citation>
    <scope>NUCLEOTIDE SEQUENCE [LARGE SCALE GENOMIC DNA]</scope>
    <source>
        <strain evidence="3">An76</strain>
    </source>
</reference>
<dbReference type="AlphaFoldDB" id="A0A117DWM0"/>
<accession>A0A117DWM0</accession>
<dbReference type="OMA" id="PPFFGER"/>
<feature type="compositionally biased region" description="Acidic residues" evidence="1">
    <location>
        <begin position="168"/>
        <end position="197"/>
    </location>
</feature>
<name>A0A117DWM0_ASPNG</name>
<dbReference type="VEuPathDB" id="FungiDB:M747DRAFT_351628"/>
<sequence>MDKGTETERLEHASVRLEVDTDTESKRWAQTLLQSETSSTAESKQSAQTSLRAVTTDQGSLVQVESNAGNDRSNDGLANTTAYTNEEHITSSLTEGLLTRALFDSSVEEESPSGSSASSDYGAVASTHRGIPPFFGERSDSDVSSYSDYEEDDSSSEPRDEWSGIYDESYDADEEDWSQSGEGDSEDWDDNEQDEPEVNPNLNERFLRVVRSPPMRHRRPLPGQGKRGC</sequence>
<organism evidence="2 3">
    <name type="scientific">Aspergillus niger</name>
    <dbReference type="NCBI Taxonomy" id="5061"/>
    <lineage>
        <taxon>Eukaryota</taxon>
        <taxon>Fungi</taxon>
        <taxon>Dikarya</taxon>
        <taxon>Ascomycota</taxon>
        <taxon>Pezizomycotina</taxon>
        <taxon>Eurotiomycetes</taxon>
        <taxon>Eurotiomycetidae</taxon>
        <taxon>Eurotiales</taxon>
        <taxon>Aspergillaceae</taxon>
        <taxon>Aspergillus</taxon>
        <taxon>Aspergillus subgen. Circumdati</taxon>
    </lineage>
</organism>
<feature type="compositionally biased region" description="Polar residues" evidence="1">
    <location>
        <begin position="31"/>
        <end position="90"/>
    </location>
</feature>
<dbReference type="OrthoDB" id="4495892at2759"/>
<dbReference type="EMBL" id="BCMY01000002">
    <property type="protein sequence ID" value="GAQ36650.1"/>
    <property type="molecule type" value="Genomic_DNA"/>
</dbReference>
<gene>
    <name evidence="2" type="ORF">ABL_01783</name>
</gene>
<feature type="region of interest" description="Disordered" evidence="1">
    <location>
        <begin position="104"/>
        <end position="229"/>
    </location>
</feature>
<proteinExistence type="predicted"/>
<comment type="caution">
    <text evidence="2">The sequence shown here is derived from an EMBL/GenBank/DDBJ whole genome shotgun (WGS) entry which is preliminary data.</text>
</comment>
<feature type="compositionally biased region" description="Basic and acidic residues" evidence="1">
    <location>
        <begin position="1"/>
        <end position="27"/>
    </location>
</feature>
<protein>
    <submittedName>
        <fullName evidence="2">Similar to An02g08580</fullName>
    </submittedName>
</protein>
<feature type="region of interest" description="Disordered" evidence="1">
    <location>
        <begin position="1"/>
        <end position="90"/>
    </location>
</feature>
<dbReference type="VEuPathDB" id="FungiDB:ATCC64974_55670"/>
<evidence type="ECO:0000313" key="3">
    <source>
        <dbReference type="Proteomes" id="UP000068243"/>
    </source>
</evidence>
<dbReference type="Proteomes" id="UP000068243">
    <property type="component" value="Unassembled WGS sequence"/>
</dbReference>
<dbReference type="VEuPathDB" id="FungiDB:ASPNIDRAFT2_1135771"/>